<evidence type="ECO:0000256" key="2">
    <source>
        <dbReference type="ARBA" id="ARBA00004651"/>
    </source>
</evidence>
<evidence type="ECO:0000256" key="13">
    <source>
        <dbReference type="ARBA" id="ARBA00024531"/>
    </source>
</evidence>
<evidence type="ECO:0000256" key="3">
    <source>
        <dbReference type="ARBA" id="ARBA00022475"/>
    </source>
</evidence>
<evidence type="ECO:0000256" key="9">
    <source>
        <dbReference type="ARBA" id="ARBA00022963"/>
    </source>
</evidence>
<evidence type="ECO:0000256" key="14">
    <source>
        <dbReference type="ARBA" id="ARBA00026104"/>
    </source>
</evidence>
<sequence>MPSLVAFGRRWRIASDDFFFPALTEVAVRVIWLATVCILFVLNNPVHCPSVDFITYLILLVVLNIVGTILAAGLAWCSSRGHILQPSARRHVTTLLYIRLPLFVVEFICTIFSTILASQDDDVCHFKFGIRLTVFFQWAVYFVLFIGIIIIFNPSKDTYTDQVERNERRLWTRRLKIVWIVSLQCSIGQDQAMRAALDDIAFLMASFFADVDLVASDILAGLLLLVHTSHDPLPNDELLLSDQPPSWMTLENARRMIKFATAVYGWPAYCFNNCGCVAWCRLWKRLNCCSSCRCNTIPVIDDNCCFCSTASFAIVSEIELSDVYFVCFRNKLYQVPFIVLVDSQTRSIVIAIRGSASLMDLVTDLSLDEEIFSVDVDADPILGNDENLEGDGEEVRVHRGMLRSARYVLETLKQHNILDELEGLYPNYNIVVCGHSLGAGVATLLTLLLKKTYESIQCYAFSPPGCVISENGLEETSQYVFSIVVGDDIVPRTSFQTLHKLKYSIIDALIACNSAKYEIIIRGCFRLFFSAPWQSSVNTSALPTGAFVVPVDDCLPLVFHNSLTTTNHEYGRLSNVGVAPAEQRRHRVQLLPPGRILHLCVKDGVLVTNWISHKALDEIKLSSVVISDHMPYYVKKVLQMNPVTDM</sequence>
<accession>A0A158R4X7</accession>
<dbReference type="InterPro" id="IPR002921">
    <property type="entry name" value="Fungal_lipase-type"/>
</dbReference>
<evidence type="ECO:0000256" key="11">
    <source>
        <dbReference type="ARBA" id="ARBA00023098"/>
    </source>
</evidence>
<keyword evidence="16" id="KW-1185">Reference proteome</keyword>
<comment type="cofactor">
    <cofactor evidence="1">
        <name>Ca(2+)</name>
        <dbReference type="ChEBI" id="CHEBI:29108"/>
    </cofactor>
</comment>
<evidence type="ECO:0000256" key="1">
    <source>
        <dbReference type="ARBA" id="ARBA00001913"/>
    </source>
</evidence>
<evidence type="ECO:0000256" key="8">
    <source>
        <dbReference type="ARBA" id="ARBA00022837"/>
    </source>
</evidence>
<keyword evidence="3" id="KW-1003">Cell membrane</keyword>
<evidence type="ECO:0000256" key="5">
    <source>
        <dbReference type="ARBA" id="ARBA00022692"/>
    </source>
</evidence>
<dbReference type="Proteomes" id="UP000046393">
    <property type="component" value="Unplaced"/>
</dbReference>
<dbReference type="PANTHER" id="PTHR45792:SF2">
    <property type="entry name" value="DIACYLGLYCEROL LIPASE-BETA"/>
    <property type="match status" value="1"/>
</dbReference>
<keyword evidence="9" id="KW-0442">Lipid degradation</keyword>
<keyword evidence="12" id="KW-0472">Membrane</keyword>
<dbReference type="GO" id="GO:0019369">
    <property type="term" value="P:arachidonate metabolic process"/>
    <property type="evidence" value="ECO:0007669"/>
    <property type="project" value="TreeGrafter"/>
</dbReference>
<evidence type="ECO:0000256" key="4">
    <source>
        <dbReference type="ARBA" id="ARBA00022553"/>
    </source>
</evidence>
<dbReference type="GO" id="GO:0046872">
    <property type="term" value="F:metal ion binding"/>
    <property type="evidence" value="ECO:0007669"/>
    <property type="project" value="UniProtKB-KW"/>
</dbReference>
<keyword evidence="11" id="KW-0443">Lipid metabolism</keyword>
<dbReference type="AlphaFoldDB" id="A0A158R4X7"/>
<dbReference type="CDD" id="cd00519">
    <property type="entry name" value="Lipase_3"/>
    <property type="match status" value="1"/>
</dbReference>
<dbReference type="EC" id="3.1.1.116" evidence="14"/>
<proteinExistence type="predicted"/>
<evidence type="ECO:0000256" key="7">
    <source>
        <dbReference type="ARBA" id="ARBA00022801"/>
    </source>
</evidence>
<keyword evidence="5" id="KW-0812">Transmembrane</keyword>
<comment type="catalytic activity">
    <reaction evidence="13">
        <text>a 1,2-diacyl-sn-glycerol + H2O = a 2-acylglycerol + a fatty acid + H(+)</text>
        <dbReference type="Rhea" id="RHEA:33275"/>
        <dbReference type="ChEBI" id="CHEBI:15377"/>
        <dbReference type="ChEBI" id="CHEBI:15378"/>
        <dbReference type="ChEBI" id="CHEBI:17389"/>
        <dbReference type="ChEBI" id="CHEBI:17815"/>
        <dbReference type="ChEBI" id="CHEBI:28868"/>
        <dbReference type="EC" id="3.1.1.116"/>
    </reaction>
    <physiologicalReaction direction="left-to-right" evidence="13">
        <dbReference type="Rhea" id="RHEA:33276"/>
    </physiologicalReaction>
</comment>
<dbReference type="InterPro" id="IPR029058">
    <property type="entry name" value="AB_hydrolase_fold"/>
</dbReference>
<evidence type="ECO:0000256" key="10">
    <source>
        <dbReference type="ARBA" id="ARBA00022989"/>
    </source>
</evidence>
<dbReference type="GO" id="GO:0022008">
    <property type="term" value="P:neurogenesis"/>
    <property type="evidence" value="ECO:0007669"/>
    <property type="project" value="TreeGrafter"/>
</dbReference>
<organism evidence="16 17">
    <name type="scientific">Syphacia muris</name>
    <dbReference type="NCBI Taxonomy" id="451379"/>
    <lineage>
        <taxon>Eukaryota</taxon>
        <taxon>Metazoa</taxon>
        <taxon>Ecdysozoa</taxon>
        <taxon>Nematoda</taxon>
        <taxon>Chromadorea</taxon>
        <taxon>Rhabditida</taxon>
        <taxon>Spirurina</taxon>
        <taxon>Oxyuridomorpha</taxon>
        <taxon>Oxyuroidea</taxon>
        <taxon>Oxyuridae</taxon>
        <taxon>Syphacia</taxon>
    </lineage>
</organism>
<evidence type="ECO:0000259" key="15">
    <source>
        <dbReference type="Pfam" id="PF01764"/>
    </source>
</evidence>
<keyword evidence="6" id="KW-0479">Metal-binding</keyword>
<dbReference type="Gene3D" id="3.40.50.1820">
    <property type="entry name" value="alpha/beta hydrolase"/>
    <property type="match status" value="1"/>
</dbReference>
<dbReference type="GO" id="GO:0005886">
    <property type="term" value="C:plasma membrane"/>
    <property type="evidence" value="ECO:0007669"/>
    <property type="project" value="UniProtKB-SubCell"/>
</dbReference>
<keyword evidence="4" id="KW-0597">Phosphoprotein</keyword>
<dbReference type="PANTHER" id="PTHR45792">
    <property type="entry name" value="DIACYLGLYCEROL LIPASE HOMOLOG-RELATED"/>
    <property type="match status" value="1"/>
</dbReference>
<comment type="subcellular location">
    <subcellularLocation>
        <location evidence="2">Cell membrane</location>
        <topology evidence="2">Multi-pass membrane protein</topology>
    </subcellularLocation>
</comment>
<protein>
    <recommendedName>
        <fullName evidence="14">sn-1-specific diacylglycerol lipase</fullName>
        <ecNumber evidence="14">3.1.1.116</ecNumber>
    </recommendedName>
</protein>
<feature type="domain" description="Fungal lipase-type" evidence="15">
    <location>
        <begin position="349"/>
        <end position="496"/>
    </location>
</feature>
<dbReference type="STRING" id="451379.A0A158R4X7"/>
<keyword evidence="8" id="KW-0106">Calcium</keyword>
<evidence type="ECO:0000256" key="12">
    <source>
        <dbReference type="ARBA" id="ARBA00023136"/>
    </source>
</evidence>
<dbReference type="WBParaSite" id="SMUV_0000480601-mRNA-1">
    <property type="protein sequence ID" value="SMUV_0000480601-mRNA-1"/>
    <property type="gene ID" value="SMUV_0000480601"/>
</dbReference>
<dbReference type="Pfam" id="PF01764">
    <property type="entry name" value="Lipase_3"/>
    <property type="match status" value="1"/>
</dbReference>
<name>A0A158R4X7_9BILA</name>
<evidence type="ECO:0000256" key="6">
    <source>
        <dbReference type="ARBA" id="ARBA00022723"/>
    </source>
</evidence>
<evidence type="ECO:0000313" key="16">
    <source>
        <dbReference type="Proteomes" id="UP000046393"/>
    </source>
</evidence>
<keyword evidence="10" id="KW-1133">Transmembrane helix</keyword>
<evidence type="ECO:0000313" key="17">
    <source>
        <dbReference type="WBParaSite" id="SMUV_0000480601-mRNA-1"/>
    </source>
</evidence>
<dbReference type="SUPFAM" id="SSF53474">
    <property type="entry name" value="alpha/beta-Hydrolases"/>
    <property type="match status" value="1"/>
</dbReference>
<reference evidence="17" key="1">
    <citation type="submission" date="2016-04" db="UniProtKB">
        <authorList>
            <consortium name="WormBaseParasite"/>
        </authorList>
    </citation>
    <scope>IDENTIFICATION</scope>
</reference>
<dbReference type="GO" id="GO:0005737">
    <property type="term" value="C:cytoplasm"/>
    <property type="evidence" value="ECO:0007669"/>
    <property type="project" value="TreeGrafter"/>
</dbReference>
<dbReference type="GO" id="GO:0046340">
    <property type="term" value="P:diacylglycerol catabolic process"/>
    <property type="evidence" value="ECO:0007669"/>
    <property type="project" value="TreeGrafter"/>
</dbReference>
<keyword evidence="7" id="KW-0378">Hydrolase</keyword>
<dbReference type="GO" id="GO:0004806">
    <property type="term" value="F:triacylglycerol lipase activity"/>
    <property type="evidence" value="ECO:0007669"/>
    <property type="project" value="TreeGrafter"/>
</dbReference>
<dbReference type="InterPro" id="IPR052214">
    <property type="entry name" value="DAG_Lipase-Related"/>
</dbReference>